<dbReference type="STRING" id="868131.MSWAN_0928"/>
<dbReference type="Gene3D" id="3.40.50.2000">
    <property type="entry name" value="Glycogen Phosphorylase B"/>
    <property type="match status" value="2"/>
</dbReference>
<dbReference type="EMBL" id="CP002772">
    <property type="protein sequence ID" value="AEG17953.1"/>
    <property type="molecule type" value="Genomic_DNA"/>
</dbReference>
<keyword evidence="3" id="KW-1185">Reference proteome</keyword>
<evidence type="ECO:0000259" key="1">
    <source>
        <dbReference type="Pfam" id="PF00534"/>
    </source>
</evidence>
<accession>F6D2L9</accession>
<dbReference type="InterPro" id="IPR001296">
    <property type="entry name" value="Glyco_trans_1"/>
</dbReference>
<sequence length="393" mass="45645">MDVMMRRKKTSNKQKNPRILFVHHTAMWYRKPFFKSLSQLCNVEFVFNNVERYNTTYDTDLSHEIEGLEDVNYSVKRNYLGISFGTIKKTLGDYDIFVGGSWDTFADVVETLFEFIIVKIRRKPFILWREDWDWNVQSFKRKMVKRLARFLGKNVDAILVPGSKHMKFFVSLDVSPDKIFIMPNVSSIKMKLNDYKNRDNLRQEFELKDKKVVLYVGRLIDLKGVGYLIKAFRKLADKKDDAVLFIVGEGDCKKELEKLAWDLKIQDKVHFTGNINNELLGGYYLIANVFVLPSITTYYADACPLVVNEAMYFGKPVITSDAVGTTFMIKNGENGYVFPEKDIDALYEAMEKILSDPVLEEKMGENSSKLIEKSFTYKNMVNGFERALEYVGK</sequence>
<dbReference type="PANTHER" id="PTHR12526:SF627">
    <property type="entry name" value="D-RHAMNOSYLTRANSFERASE WBPZ"/>
    <property type="match status" value="1"/>
</dbReference>
<feature type="domain" description="Glycosyl transferase family 1" evidence="1">
    <location>
        <begin position="198"/>
        <end position="369"/>
    </location>
</feature>
<evidence type="ECO:0000313" key="3">
    <source>
        <dbReference type="Proteomes" id="UP000009231"/>
    </source>
</evidence>
<keyword evidence="2" id="KW-0808">Transferase</keyword>
<gene>
    <name evidence="2" type="ordered locus">MSWAN_0928</name>
</gene>
<dbReference type="Proteomes" id="UP000009231">
    <property type="component" value="Chromosome"/>
</dbReference>
<dbReference type="RefSeq" id="WP_013825455.1">
    <property type="nucleotide sequence ID" value="NC_015574.1"/>
</dbReference>
<dbReference type="GO" id="GO:0016757">
    <property type="term" value="F:glycosyltransferase activity"/>
    <property type="evidence" value="ECO:0007669"/>
    <property type="project" value="InterPro"/>
</dbReference>
<dbReference type="Pfam" id="PF00534">
    <property type="entry name" value="Glycos_transf_1"/>
    <property type="match status" value="1"/>
</dbReference>
<dbReference type="eggNOG" id="arCOG01403">
    <property type="taxonomic scope" value="Archaea"/>
</dbReference>
<dbReference type="CDD" id="cd03801">
    <property type="entry name" value="GT4_PimA-like"/>
    <property type="match status" value="1"/>
</dbReference>
<protein>
    <submittedName>
        <fullName evidence="2">Glycosyl transferase group 1</fullName>
    </submittedName>
</protein>
<dbReference type="AlphaFoldDB" id="F6D2L9"/>
<reference evidence="2 3" key="1">
    <citation type="journal article" date="2014" name="Int. J. Syst. Evol. Microbiol.">
        <title>Methanobacterium paludis sp. nov. and a novel strain of Methanobacterium lacus isolated from northern peatlands.</title>
        <authorList>
            <person name="Cadillo-Quiroz H."/>
            <person name="Brauer S.L."/>
            <person name="Goodson N."/>
            <person name="Yavitt J.B."/>
            <person name="Zinder S.H."/>
        </authorList>
    </citation>
    <scope>NUCLEOTIDE SEQUENCE [LARGE SCALE GENOMIC DNA]</scope>
    <source>
        <strain evidence="3">DSM 25820 / JCM 18151 / SWAN1</strain>
    </source>
</reference>
<evidence type="ECO:0000313" key="2">
    <source>
        <dbReference type="EMBL" id="AEG17953.1"/>
    </source>
</evidence>
<dbReference type="PANTHER" id="PTHR12526">
    <property type="entry name" value="GLYCOSYLTRANSFERASE"/>
    <property type="match status" value="1"/>
</dbReference>
<dbReference type="SUPFAM" id="SSF53756">
    <property type="entry name" value="UDP-Glycosyltransferase/glycogen phosphorylase"/>
    <property type="match status" value="1"/>
</dbReference>
<proteinExistence type="predicted"/>
<name>F6D2L9_METPW</name>
<organism evidence="2 3">
    <name type="scientific">Methanobacterium paludis (strain DSM 25820 / JCM 18151 / SWAN1)</name>
    <dbReference type="NCBI Taxonomy" id="868131"/>
    <lineage>
        <taxon>Archaea</taxon>
        <taxon>Methanobacteriati</taxon>
        <taxon>Methanobacteriota</taxon>
        <taxon>Methanomada group</taxon>
        <taxon>Methanobacteria</taxon>
        <taxon>Methanobacteriales</taxon>
        <taxon>Methanobacteriaceae</taxon>
        <taxon>Methanobacterium</taxon>
    </lineage>
</organism>
<dbReference type="KEGG" id="mew:MSWAN_0928"/>
<dbReference type="GeneID" id="10668430"/>
<dbReference type="HOGENOM" id="CLU_009583_5_2_2"/>